<accession>A0AAD4V9S1</accession>
<organism evidence="1 2">
    <name type="scientific">Prunus dulcis</name>
    <name type="common">Almond</name>
    <name type="synonym">Amygdalus dulcis</name>
    <dbReference type="NCBI Taxonomy" id="3755"/>
    <lineage>
        <taxon>Eukaryota</taxon>
        <taxon>Viridiplantae</taxon>
        <taxon>Streptophyta</taxon>
        <taxon>Embryophyta</taxon>
        <taxon>Tracheophyta</taxon>
        <taxon>Spermatophyta</taxon>
        <taxon>Magnoliopsida</taxon>
        <taxon>eudicotyledons</taxon>
        <taxon>Gunneridae</taxon>
        <taxon>Pentapetalae</taxon>
        <taxon>rosids</taxon>
        <taxon>fabids</taxon>
        <taxon>Rosales</taxon>
        <taxon>Rosaceae</taxon>
        <taxon>Amygdaloideae</taxon>
        <taxon>Amygdaleae</taxon>
        <taxon>Prunus</taxon>
    </lineage>
</organism>
<reference evidence="1 2" key="1">
    <citation type="journal article" date="2022" name="G3 (Bethesda)">
        <title>Whole-genome sequence and methylome profiling of the almond [Prunus dulcis (Mill.) D.A. Webb] cultivar 'Nonpareil'.</title>
        <authorList>
            <person name="D'Amico-Willman K.M."/>
            <person name="Ouma W.Z."/>
            <person name="Meulia T."/>
            <person name="Sideli G.M."/>
            <person name="Gradziel T.M."/>
            <person name="Fresnedo-Ramirez J."/>
        </authorList>
    </citation>
    <scope>NUCLEOTIDE SEQUENCE [LARGE SCALE GENOMIC DNA]</scope>
    <source>
        <strain evidence="1">Clone GOH B32 T37-40</strain>
    </source>
</reference>
<protein>
    <submittedName>
        <fullName evidence="1">Uncharacterized protein</fullName>
    </submittedName>
</protein>
<sequence>MPKTGRAISKFITGRAGLFFDGSDGPPSAHEPAGQIMRHNYGGRRGGSNYIMGIRSGAIWFGEVGMRGEREVPLRGGTHFGSLKDIL</sequence>
<proteinExistence type="predicted"/>
<dbReference type="Proteomes" id="UP001054821">
    <property type="component" value="Chromosome 6"/>
</dbReference>
<dbReference type="AlphaFoldDB" id="A0AAD4V9S1"/>
<gene>
    <name evidence="1" type="ORF">L3X38_030191</name>
</gene>
<keyword evidence="2" id="KW-1185">Reference proteome</keyword>
<evidence type="ECO:0000313" key="2">
    <source>
        <dbReference type="Proteomes" id="UP001054821"/>
    </source>
</evidence>
<dbReference type="EMBL" id="JAJFAZ020000006">
    <property type="protein sequence ID" value="KAI5321120.1"/>
    <property type="molecule type" value="Genomic_DNA"/>
</dbReference>
<evidence type="ECO:0000313" key="1">
    <source>
        <dbReference type="EMBL" id="KAI5321120.1"/>
    </source>
</evidence>
<name>A0AAD4V9S1_PRUDU</name>
<comment type="caution">
    <text evidence="1">The sequence shown here is derived from an EMBL/GenBank/DDBJ whole genome shotgun (WGS) entry which is preliminary data.</text>
</comment>